<keyword evidence="8" id="KW-0449">Lipoprotein</keyword>
<evidence type="ECO:0000256" key="7">
    <source>
        <dbReference type="SAM" id="Phobius"/>
    </source>
</evidence>
<dbReference type="GO" id="GO:0042158">
    <property type="term" value="P:lipoprotein biosynthetic process"/>
    <property type="evidence" value="ECO:0007669"/>
    <property type="project" value="InterPro"/>
</dbReference>
<dbReference type="GO" id="GO:0005886">
    <property type="term" value="C:plasma membrane"/>
    <property type="evidence" value="ECO:0007669"/>
    <property type="project" value="InterPro"/>
</dbReference>
<evidence type="ECO:0000256" key="6">
    <source>
        <dbReference type="ARBA" id="ARBA00023136"/>
    </source>
</evidence>
<evidence type="ECO:0000256" key="3">
    <source>
        <dbReference type="ARBA" id="ARBA00022679"/>
    </source>
</evidence>
<proteinExistence type="inferred from homology"/>
<dbReference type="InterPro" id="IPR001640">
    <property type="entry name" value="Lgt"/>
</dbReference>
<evidence type="ECO:0000256" key="2">
    <source>
        <dbReference type="ARBA" id="ARBA00022475"/>
    </source>
</evidence>
<evidence type="ECO:0000256" key="1">
    <source>
        <dbReference type="ARBA" id="ARBA00007150"/>
    </source>
</evidence>
<comment type="similarity">
    <text evidence="1">Belongs to the Lgt family.</text>
</comment>
<dbReference type="AlphaFoldDB" id="A0A1M6GJR3"/>
<feature type="transmembrane region" description="Helical" evidence="7">
    <location>
        <begin position="85"/>
        <end position="103"/>
    </location>
</feature>
<feature type="transmembrane region" description="Helical" evidence="7">
    <location>
        <begin position="12"/>
        <end position="31"/>
    </location>
</feature>
<gene>
    <name evidence="8" type="ORF">SAMN02745975_01291</name>
</gene>
<evidence type="ECO:0000256" key="5">
    <source>
        <dbReference type="ARBA" id="ARBA00022989"/>
    </source>
</evidence>
<dbReference type="PANTHER" id="PTHR30589:SF0">
    <property type="entry name" value="PHOSPHATIDYLGLYCEROL--PROLIPOPROTEIN DIACYLGLYCERYL TRANSFERASE"/>
    <property type="match status" value="1"/>
</dbReference>
<keyword evidence="2" id="KW-1003">Cell membrane</keyword>
<sequence>MKPISSIGHFTIYLFGITIMLGMAAGLWVMIREAKRKGLEQQSMLDLAVYTIFAAIAGARLYYIALFNIEHYLSNPVEILMIQQGGLSIQGALITGALFGCWYTKKKKIPFWKAADTFARGLY</sequence>
<dbReference type="STRING" id="1121919.SAMN02745975_01291"/>
<organism evidence="8 9">
    <name type="scientific">Geosporobacter subterraneus DSM 17957</name>
    <dbReference type="NCBI Taxonomy" id="1121919"/>
    <lineage>
        <taxon>Bacteria</taxon>
        <taxon>Bacillati</taxon>
        <taxon>Bacillota</taxon>
        <taxon>Clostridia</taxon>
        <taxon>Peptostreptococcales</taxon>
        <taxon>Thermotaleaceae</taxon>
        <taxon>Geosporobacter</taxon>
    </lineage>
</organism>
<evidence type="ECO:0000256" key="4">
    <source>
        <dbReference type="ARBA" id="ARBA00022692"/>
    </source>
</evidence>
<keyword evidence="6 7" id="KW-0472">Membrane</keyword>
<protein>
    <submittedName>
        <fullName evidence="8">Prolipoprotein diacylglyceryl transferase</fullName>
    </submittedName>
</protein>
<evidence type="ECO:0000313" key="9">
    <source>
        <dbReference type="Proteomes" id="UP000184536"/>
    </source>
</evidence>
<keyword evidence="3 8" id="KW-0808">Transferase</keyword>
<dbReference type="RefSeq" id="WP_190014256.1">
    <property type="nucleotide sequence ID" value="NZ_FQZV01000014.1"/>
</dbReference>
<keyword evidence="9" id="KW-1185">Reference proteome</keyword>
<keyword evidence="5 7" id="KW-1133">Transmembrane helix</keyword>
<keyword evidence="4 7" id="KW-0812">Transmembrane</keyword>
<dbReference type="Proteomes" id="UP000184536">
    <property type="component" value="Unassembled WGS sequence"/>
</dbReference>
<dbReference type="Pfam" id="PF01790">
    <property type="entry name" value="LGT"/>
    <property type="match status" value="1"/>
</dbReference>
<accession>A0A1M6GJR3</accession>
<name>A0A1M6GJR3_9FIRM</name>
<dbReference type="EMBL" id="FQZV01000014">
    <property type="protein sequence ID" value="SHJ10166.1"/>
    <property type="molecule type" value="Genomic_DNA"/>
</dbReference>
<dbReference type="PANTHER" id="PTHR30589">
    <property type="entry name" value="PROLIPOPROTEIN DIACYLGLYCERYL TRANSFERASE"/>
    <property type="match status" value="1"/>
</dbReference>
<evidence type="ECO:0000313" key="8">
    <source>
        <dbReference type="EMBL" id="SHJ10166.1"/>
    </source>
</evidence>
<feature type="transmembrane region" description="Helical" evidence="7">
    <location>
        <begin position="43"/>
        <end position="65"/>
    </location>
</feature>
<reference evidence="9" key="1">
    <citation type="submission" date="2016-11" db="EMBL/GenBank/DDBJ databases">
        <authorList>
            <person name="Varghese N."/>
            <person name="Submissions S."/>
        </authorList>
    </citation>
    <scope>NUCLEOTIDE SEQUENCE [LARGE SCALE GENOMIC DNA]</scope>
    <source>
        <strain evidence="9">DSM 17957</strain>
    </source>
</reference>
<dbReference type="GO" id="GO:0008961">
    <property type="term" value="F:phosphatidylglycerol-prolipoprotein diacylglyceryl transferase activity"/>
    <property type="evidence" value="ECO:0007669"/>
    <property type="project" value="InterPro"/>
</dbReference>